<feature type="domain" description="BTB" evidence="2">
    <location>
        <begin position="14"/>
        <end position="80"/>
    </location>
</feature>
<dbReference type="STRING" id="1182544.W9W0P5"/>
<reference evidence="3 4" key="1">
    <citation type="submission" date="2013-03" db="EMBL/GenBank/DDBJ databases">
        <title>The Genome Sequence of Cladophialophora yegresii CBS 114405.</title>
        <authorList>
            <consortium name="The Broad Institute Genomics Platform"/>
            <person name="Cuomo C."/>
            <person name="de Hoog S."/>
            <person name="Gorbushina A."/>
            <person name="Walker B."/>
            <person name="Young S.K."/>
            <person name="Zeng Q."/>
            <person name="Gargeya S."/>
            <person name="Fitzgerald M."/>
            <person name="Haas B."/>
            <person name="Abouelleil A."/>
            <person name="Allen A.W."/>
            <person name="Alvarado L."/>
            <person name="Arachchi H.M."/>
            <person name="Berlin A.M."/>
            <person name="Chapman S.B."/>
            <person name="Gainer-Dewar J."/>
            <person name="Goldberg J."/>
            <person name="Griggs A."/>
            <person name="Gujja S."/>
            <person name="Hansen M."/>
            <person name="Howarth C."/>
            <person name="Imamovic A."/>
            <person name="Ireland A."/>
            <person name="Larimer J."/>
            <person name="McCowan C."/>
            <person name="Murphy C."/>
            <person name="Pearson M."/>
            <person name="Poon T.W."/>
            <person name="Priest M."/>
            <person name="Roberts A."/>
            <person name="Saif S."/>
            <person name="Shea T."/>
            <person name="Sisk P."/>
            <person name="Sykes S."/>
            <person name="Wortman J."/>
            <person name="Nusbaum C."/>
            <person name="Birren B."/>
        </authorList>
    </citation>
    <scope>NUCLEOTIDE SEQUENCE [LARGE SCALE GENOMIC DNA]</scope>
    <source>
        <strain evidence="3 4">CBS 114405</strain>
    </source>
</reference>
<evidence type="ECO:0000313" key="3">
    <source>
        <dbReference type="EMBL" id="EXJ58076.1"/>
    </source>
</evidence>
<keyword evidence="4" id="KW-1185">Reference proteome</keyword>
<evidence type="ECO:0000313" key="4">
    <source>
        <dbReference type="Proteomes" id="UP000019473"/>
    </source>
</evidence>
<evidence type="ECO:0000256" key="1">
    <source>
        <dbReference type="SAM" id="Coils"/>
    </source>
</evidence>
<protein>
    <recommendedName>
        <fullName evidence="2">BTB domain-containing protein</fullName>
    </recommendedName>
</protein>
<dbReference type="AlphaFoldDB" id="W9W0P5"/>
<sequence>MGTLLRYLTTGEGSDLILICNGEFFFVHRTIIAASSRFLRADACASMLFDGEAIMVNDVSPAALGKVLTFVYHGDIPDSYRKTLESNAFSHLPLHQKFPITDKFLTTVKGKPITVDLNDGTTRTTDTVTNKQKWAIMLAKQAALKDPYDMEACRGYAEVISEVDLYFAAEKLEIPALKGVAMGKVSAWFEAELQAGLPLSCDFCTCATYVLREHREFAKSFIGVCAKYLPVVEKDSALVALIEELHPMTWNAMMSVRQEWAARLRETIQDLEKSKEQLSALETRNLQQKSEAEDSKKLLKSQVETLSRYLASAKGRADTAEATVRQLESSQVSLKQELLDEKASVLKWEGANKAMQKYKPQKVDRSLQKLTEKVEDLERAVASKEEALQQSRSANRKIKDDLRYENEGLRAEIDEMKNAFNLFLAFVNYEHDCPRCGCEWNLRIGDNHYTSISIGCKRCDF</sequence>
<comment type="caution">
    <text evidence="3">The sequence shown here is derived from an EMBL/GenBank/DDBJ whole genome shotgun (WGS) entry which is preliminary data.</text>
</comment>
<dbReference type="GeneID" id="19180084"/>
<accession>W9W0P5</accession>
<dbReference type="VEuPathDB" id="FungiDB:A1O7_05500"/>
<dbReference type="InterPro" id="IPR011333">
    <property type="entry name" value="SKP1/BTB/POZ_sf"/>
</dbReference>
<feature type="coiled-coil region" evidence="1">
    <location>
        <begin position="257"/>
        <end position="337"/>
    </location>
</feature>
<organism evidence="3 4">
    <name type="scientific">Cladophialophora yegresii CBS 114405</name>
    <dbReference type="NCBI Taxonomy" id="1182544"/>
    <lineage>
        <taxon>Eukaryota</taxon>
        <taxon>Fungi</taxon>
        <taxon>Dikarya</taxon>
        <taxon>Ascomycota</taxon>
        <taxon>Pezizomycotina</taxon>
        <taxon>Eurotiomycetes</taxon>
        <taxon>Chaetothyriomycetidae</taxon>
        <taxon>Chaetothyriales</taxon>
        <taxon>Herpotrichiellaceae</taxon>
        <taxon>Cladophialophora</taxon>
    </lineage>
</organism>
<dbReference type="PROSITE" id="PS50097">
    <property type="entry name" value="BTB"/>
    <property type="match status" value="1"/>
</dbReference>
<dbReference type="OrthoDB" id="6359816at2759"/>
<feature type="coiled-coil region" evidence="1">
    <location>
        <begin position="367"/>
        <end position="419"/>
    </location>
</feature>
<name>W9W0P5_9EURO</name>
<dbReference type="SUPFAM" id="SSF54695">
    <property type="entry name" value="POZ domain"/>
    <property type="match status" value="1"/>
</dbReference>
<dbReference type="EMBL" id="AMGW01000004">
    <property type="protein sequence ID" value="EXJ58076.1"/>
    <property type="molecule type" value="Genomic_DNA"/>
</dbReference>
<dbReference type="CDD" id="cd18186">
    <property type="entry name" value="BTB_POZ_ZBTB_KLHL-like"/>
    <property type="match status" value="1"/>
</dbReference>
<dbReference type="RefSeq" id="XP_007757699.1">
    <property type="nucleotide sequence ID" value="XM_007759509.1"/>
</dbReference>
<dbReference type="Pfam" id="PF00651">
    <property type="entry name" value="BTB"/>
    <property type="match status" value="1"/>
</dbReference>
<dbReference type="InterPro" id="IPR000210">
    <property type="entry name" value="BTB/POZ_dom"/>
</dbReference>
<evidence type="ECO:0000259" key="2">
    <source>
        <dbReference type="PROSITE" id="PS50097"/>
    </source>
</evidence>
<proteinExistence type="predicted"/>
<keyword evidence="1" id="KW-0175">Coiled coil</keyword>
<dbReference type="Proteomes" id="UP000019473">
    <property type="component" value="Unassembled WGS sequence"/>
</dbReference>
<gene>
    <name evidence="3" type="ORF">A1O7_05500</name>
</gene>
<dbReference type="HOGENOM" id="CLU_569905_0_0_1"/>
<dbReference type="Gene3D" id="3.30.710.10">
    <property type="entry name" value="Potassium Channel Kv1.1, Chain A"/>
    <property type="match status" value="1"/>
</dbReference>